<comment type="caution">
    <text evidence="1">The sequence shown here is derived from an EMBL/GenBank/DDBJ whole genome shotgun (WGS) entry which is preliminary data.</text>
</comment>
<dbReference type="AlphaFoldDB" id="A0A1G2DAG1"/>
<dbReference type="STRING" id="1798664.A3C93_02900"/>
<evidence type="ECO:0000313" key="2">
    <source>
        <dbReference type="Proteomes" id="UP000178636"/>
    </source>
</evidence>
<evidence type="ECO:0000313" key="1">
    <source>
        <dbReference type="EMBL" id="OGZ10619.1"/>
    </source>
</evidence>
<accession>A0A1G2DAG1</accession>
<organism evidence="1 2">
    <name type="scientific">Candidatus Lloydbacteria bacterium RIFCSPHIGHO2_02_FULL_54_17</name>
    <dbReference type="NCBI Taxonomy" id="1798664"/>
    <lineage>
        <taxon>Bacteria</taxon>
        <taxon>Candidatus Lloydiibacteriota</taxon>
    </lineage>
</organism>
<sequence>MSDDKVSGGGGEPPKDDVLVPFEQFAQRMKDKVAAESASDTPASVAQKNLESVTELCALVISLGKAHLALTDIFEMQTNFIYKFASSRELREHEESFRPLFEAYKKALDECTTTTNK</sequence>
<dbReference type="EMBL" id="MHLO01000049">
    <property type="protein sequence ID" value="OGZ10619.1"/>
    <property type="molecule type" value="Genomic_DNA"/>
</dbReference>
<gene>
    <name evidence="1" type="ORF">A3C93_02900</name>
</gene>
<protein>
    <submittedName>
        <fullName evidence="1">Uncharacterized protein</fullName>
    </submittedName>
</protein>
<reference evidence="1 2" key="1">
    <citation type="journal article" date="2016" name="Nat. Commun.">
        <title>Thousands of microbial genomes shed light on interconnected biogeochemical processes in an aquifer system.</title>
        <authorList>
            <person name="Anantharaman K."/>
            <person name="Brown C.T."/>
            <person name="Hug L.A."/>
            <person name="Sharon I."/>
            <person name="Castelle C.J."/>
            <person name="Probst A.J."/>
            <person name="Thomas B.C."/>
            <person name="Singh A."/>
            <person name="Wilkins M.J."/>
            <person name="Karaoz U."/>
            <person name="Brodie E.L."/>
            <person name="Williams K.H."/>
            <person name="Hubbard S.S."/>
            <person name="Banfield J.F."/>
        </authorList>
    </citation>
    <scope>NUCLEOTIDE SEQUENCE [LARGE SCALE GENOMIC DNA]</scope>
</reference>
<dbReference type="Proteomes" id="UP000178636">
    <property type="component" value="Unassembled WGS sequence"/>
</dbReference>
<proteinExistence type="predicted"/>
<name>A0A1G2DAG1_9BACT</name>